<accession>M3A746</accession>
<dbReference type="EMBL" id="AONQ01000070">
    <property type="protein sequence ID" value="EME68319.1"/>
    <property type="molecule type" value="Genomic_DNA"/>
</dbReference>
<organism evidence="1 2">
    <name type="scientific">Paramagnetospirillum caucaseum</name>
    <dbReference type="NCBI Taxonomy" id="1244869"/>
    <lineage>
        <taxon>Bacteria</taxon>
        <taxon>Pseudomonadati</taxon>
        <taxon>Pseudomonadota</taxon>
        <taxon>Alphaproteobacteria</taxon>
        <taxon>Rhodospirillales</taxon>
        <taxon>Magnetospirillaceae</taxon>
        <taxon>Paramagnetospirillum</taxon>
    </lineage>
</organism>
<proteinExistence type="predicted"/>
<name>M3A746_9PROT</name>
<comment type="caution">
    <text evidence="1">The sequence shown here is derived from an EMBL/GenBank/DDBJ whole genome shotgun (WGS) entry which is preliminary data.</text>
</comment>
<evidence type="ECO:0000313" key="1">
    <source>
        <dbReference type="EMBL" id="EME68319.1"/>
    </source>
</evidence>
<gene>
    <name evidence="1" type="ORF">H261_18954</name>
</gene>
<reference evidence="1 2" key="1">
    <citation type="journal article" date="2014" name="Genome Announc.">
        <title>Draft Genome Sequence of Magnetospirillum sp. Strain SO-1, a Freshwater Magnetotactic Bacterium Isolated from the Ol'khovka River, Russia.</title>
        <authorList>
            <person name="Grouzdev D.S."/>
            <person name="Dziuba M.V."/>
            <person name="Sukhacheva M.S."/>
            <person name="Mardanov A.V."/>
            <person name="Beletskiy A.V."/>
            <person name="Kuznetsov B.B."/>
            <person name="Skryabin K.G."/>
        </authorList>
    </citation>
    <scope>NUCLEOTIDE SEQUENCE [LARGE SCALE GENOMIC DNA]</scope>
    <source>
        <strain evidence="1 2">SO-1</strain>
    </source>
</reference>
<dbReference type="Proteomes" id="UP000011744">
    <property type="component" value="Unassembled WGS sequence"/>
</dbReference>
<sequence length="54" mass="5914">MPERSLATHYGINLEAVTTWKKSGSVSDLLTGPRGAKLTILTVEEDAIIVAFRR</sequence>
<keyword evidence="2" id="KW-1185">Reference proteome</keyword>
<protein>
    <submittedName>
        <fullName evidence="1">Integrase</fullName>
    </submittedName>
</protein>
<dbReference type="STRING" id="1244869.H261_18954"/>
<evidence type="ECO:0000313" key="2">
    <source>
        <dbReference type="Proteomes" id="UP000011744"/>
    </source>
</evidence>
<dbReference type="AlphaFoldDB" id="M3A746"/>
<dbReference type="eggNOG" id="COG2801">
    <property type="taxonomic scope" value="Bacteria"/>
</dbReference>